<dbReference type="EMBL" id="JBJJXI010000116">
    <property type="protein sequence ID" value="KAL3390695.1"/>
    <property type="molecule type" value="Genomic_DNA"/>
</dbReference>
<organism evidence="2 3">
    <name type="scientific">Trichogramma kaykai</name>
    <dbReference type="NCBI Taxonomy" id="54128"/>
    <lineage>
        <taxon>Eukaryota</taxon>
        <taxon>Metazoa</taxon>
        <taxon>Ecdysozoa</taxon>
        <taxon>Arthropoda</taxon>
        <taxon>Hexapoda</taxon>
        <taxon>Insecta</taxon>
        <taxon>Pterygota</taxon>
        <taxon>Neoptera</taxon>
        <taxon>Endopterygota</taxon>
        <taxon>Hymenoptera</taxon>
        <taxon>Apocrita</taxon>
        <taxon>Proctotrupomorpha</taxon>
        <taxon>Chalcidoidea</taxon>
        <taxon>Trichogrammatidae</taxon>
        <taxon>Trichogramma</taxon>
    </lineage>
</organism>
<evidence type="ECO:0000256" key="1">
    <source>
        <dbReference type="SAM" id="MobiDB-lite"/>
    </source>
</evidence>
<name>A0ABD2WCG0_9HYME</name>
<feature type="compositionally biased region" description="Basic and acidic residues" evidence="1">
    <location>
        <begin position="447"/>
        <end position="462"/>
    </location>
</feature>
<evidence type="ECO:0000313" key="3">
    <source>
        <dbReference type="Proteomes" id="UP001627154"/>
    </source>
</evidence>
<feature type="region of interest" description="Disordered" evidence="1">
    <location>
        <begin position="399"/>
        <end position="462"/>
    </location>
</feature>
<feature type="region of interest" description="Disordered" evidence="1">
    <location>
        <begin position="339"/>
        <end position="386"/>
    </location>
</feature>
<reference evidence="2 3" key="1">
    <citation type="journal article" date="2024" name="bioRxiv">
        <title>A reference genome for Trichogramma kaykai: A tiny desert-dwelling parasitoid wasp with competing sex-ratio distorters.</title>
        <authorList>
            <person name="Culotta J."/>
            <person name="Lindsey A.R."/>
        </authorList>
    </citation>
    <scope>NUCLEOTIDE SEQUENCE [LARGE SCALE GENOMIC DNA]</scope>
    <source>
        <strain evidence="2 3">KSX58</strain>
    </source>
</reference>
<evidence type="ECO:0000313" key="2">
    <source>
        <dbReference type="EMBL" id="KAL3390695.1"/>
    </source>
</evidence>
<feature type="compositionally biased region" description="Polar residues" evidence="1">
    <location>
        <begin position="346"/>
        <end position="362"/>
    </location>
</feature>
<sequence>MNNTTRRLSGPVRQLSLQQPPPPRNQQPIRRQRSTEDEKSLKHSASSKFTNKCDYYTRSQMSLHDRPKIRMAWSDEANRAVVKTKTEVDVEIVARQIPTVKPGRPATSRSMRNMMDRYSLGEKATILYSRQELAERLRLAWRQRQENKSNIDIFLAHNTVEEKCDSAMSTLSNPPPTVESPPTPANIFLANSNQKVKENANDEKVQNVESSSVAAVNDKTMEQDSTNLTCDGFQLWYPPFETKCPKNDVKNNKDESTTKDGDKVIVEKADATSNKTLITINCNVWSSNCNTELSDETKEKVTSSMENDYSRARLRRASFKSGLNKAFVEPVVEKPPTPRLYGRVGINTQEQPKGIRRTNSAPPQKRSQENVMEDTGSEVGSSPTEIRTSAPRRIMSADDHHNHHNHQQTRSLLKTNSNSSSQINVRPIKSAQAIKKRIKFSKKRNSSFKDKKDDGDVSKGKNKSLKVDKNVVLETKCPEVVTMVSLVSSAESESEIDENSPRDNKLISELRNKLSTTPIIKSSNGLNARIRKPFKSVSFQQDSLDCDSPPRLDNARLTSYETHTMRPVTTSCAYSQIMRYSGLESSLGTWHATSSGGGASSECGTGHESSSAKLALTAPLTDREKRCLAVPIGDVFYDKKPKLVRCRSAVAPPRLIDSDKRTDARQALYSQQETRSAMPLTIQHSAGSIQQTNSSVRDESNDKTPGQVSSLDINLEKEKSIVSEPYCQTPKEKECWHLYRKMCDKGVFVSFDTVLRGMLTPTEYRLRQKEVNRNS</sequence>
<dbReference type="Proteomes" id="UP001627154">
    <property type="component" value="Unassembled WGS sequence"/>
</dbReference>
<feature type="compositionally biased region" description="Basic residues" evidence="1">
    <location>
        <begin position="434"/>
        <end position="446"/>
    </location>
</feature>
<feature type="region of interest" description="Disordered" evidence="1">
    <location>
        <begin position="1"/>
        <end position="46"/>
    </location>
</feature>
<feature type="compositionally biased region" description="Polar residues" evidence="1">
    <location>
        <begin position="409"/>
        <end position="424"/>
    </location>
</feature>
<keyword evidence="3" id="KW-1185">Reference proteome</keyword>
<feature type="compositionally biased region" description="Polar residues" evidence="1">
    <location>
        <begin position="686"/>
        <end position="695"/>
    </location>
</feature>
<proteinExistence type="predicted"/>
<accession>A0ABD2WCG0</accession>
<feature type="region of interest" description="Disordered" evidence="1">
    <location>
        <begin position="686"/>
        <end position="708"/>
    </location>
</feature>
<protein>
    <submittedName>
        <fullName evidence="2">Uncharacterized protein</fullName>
    </submittedName>
</protein>
<comment type="caution">
    <text evidence="2">The sequence shown here is derived from an EMBL/GenBank/DDBJ whole genome shotgun (WGS) entry which is preliminary data.</text>
</comment>
<dbReference type="AlphaFoldDB" id="A0ABD2WCG0"/>
<gene>
    <name evidence="2" type="ORF">TKK_014425</name>
</gene>